<feature type="signal peptide" evidence="1">
    <location>
        <begin position="1"/>
        <end position="17"/>
    </location>
</feature>
<name>A0ABX2IKH8_9RHOO</name>
<keyword evidence="3" id="KW-1185">Reference proteome</keyword>
<reference evidence="2 3" key="1">
    <citation type="submission" date="2020-06" db="EMBL/GenBank/DDBJ databases">
        <title>Draft genome of Uliginosibacterium sp. IMCC34675.</title>
        <authorList>
            <person name="Song J."/>
        </authorList>
    </citation>
    <scope>NUCLEOTIDE SEQUENCE [LARGE SCALE GENOMIC DNA]</scope>
    <source>
        <strain evidence="2 3">IMCC34675</strain>
    </source>
</reference>
<dbReference type="PROSITE" id="PS51257">
    <property type="entry name" value="PROKAR_LIPOPROTEIN"/>
    <property type="match status" value="1"/>
</dbReference>
<dbReference type="Proteomes" id="UP000778523">
    <property type="component" value="Unassembled WGS sequence"/>
</dbReference>
<sequence length="145" mass="16380">MKRLLPTLLLPAWLAMAACSTLSKPIPASEGLEYVVTYGDVLKVGLLIGTLYYITDPRAPSWEISETRLPDQRVIYQMNKQYLSVGGDGEAGYIMRRRAESLVRELGMEDYRIERFEEAVDNRILLPRRTAYAEIRMIPAKAVGG</sequence>
<keyword evidence="1" id="KW-0732">Signal</keyword>
<evidence type="ECO:0000313" key="2">
    <source>
        <dbReference type="EMBL" id="NSL56812.1"/>
    </source>
</evidence>
<evidence type="ECO:0000313" key="3">
    <source>
        <dbReference type="Proteomes" id="UP000778523"/>
    </source>
</evidence>
<gene>
    <name evidence="2" type="ORF">HJ583_017405</name>
</gene>
<feature type="chain" id="PRO_5045185810" evidence="1">
    <location>
        <begin position="18"/>
        <end position="145"/>
    </location>
</feature>
<comment type="caution">
    <text evidence="2">The sequence shown here is derived from an EMBL/GenBank/DDBJ whole genome shotgun (WGS) entry which is preliminary data.</text>
</comment>
<dbReference type="RefSeq" id="WP_170023101.1">
    <property type="nucleotide sequence ID" value="NZ_JABCSC020000005.1"/>
</dbReference>
<organism evidence="2 3">
    <name type="scientific">Uliginosibacterium aquaticum</name>
    <dbReference type="NCBI Taxonomy" id="2731212"/>
    <lineage>
        <taxon>Bacteria</taxon>
        <taxon>Pseudomonadati</taxon>
        <taxon>Pseudomonadota</taxon>
        <taxon>Betaproteobacteria</taxon>
        <taxon>Rhodocyclales</taxon>
        <taxon>Zoogloeaceae</taxon>
        <taxon>Uliginosibacterium</taxon>
    </lineage>
</organism>
<dbReference type="EMBL" id="JABCSC020000005">
    <property type="protein sequence ID" value="NSL56812.1"/>
    <property type="molecule type" value="Genomic_DNA"/>
</dbReference>
<evidence type="ECO:0000256" key="1">
    <source>
        <dbReference type="SAM" id="SignalP"/>
    </source>
</evidence>
<proteinExistence type="predicted"/>
<accession>A0ABX2IKH8</accession>
<protein>
    <submittedName>
        <fullName evidence="2">Uncharacterized protein</fullName>
    </submittedName>
</protein>